<dbReference type="PRINTS" id="PR00789">
    <property type="entry name" value="OSIALOPTASE"/>
</dbReference>
<feature type="binding site" evidence="8">
    <location>
        <position position="185"/>
    </location>
    <ligand>
        <name>substrate</name>
    </ligand>
</feature>
<dbReference type="GO" id="GO:0005737">
    <property type="term" value="C:cytoplasm"/>
    <property type="evidence" value="ECO:0007669"/>
    <property type="project" value="UniProtKB-SubCell"/>
</dbReference>
<feature type="binding site" evidence="8">
    <location>
        <position position="307"/>
    </location>
    <ligand>
        <name>Fe cation</name>
        <dbReference type="ChEBI" id="CHEBI:24875"/>
    </ligand>
</feature>
<evidence type="ECO:0000313" key="10">
    <source>
        <dbReference type="EMBL" id="OGK63177.1"/>
    </source>
</evidence>
<sequence>MKILAIDTSCDETSVAITQGQKVISNVLFSQIKIHAPFGGVFPSLAKREHLTKIKPAVSLALKRAGLIINKIEAIAVTFGPGLPPALEVGVNFAKALSQKYQRPLIPVDHLEGHIYSGITLNQMGKPKRQFRFPLLALIVSGGHTQLVLMNNHINYKVVGQTLDDACGEALDKAGRLMGLGYPGGPIIERLAKSGNINQYSLPIPMLQHQSLDFSFSGLKTAFKRLIYSLDEKQKLEAIPDLCASFQQAVFTSLLIKLEKAIKQFQPKLIVVGGGVSANKELRKQLRTLLAKKIPVYFPPLKKLTGDNAAMIGVVAYFKYQKGIYLTHSETLDRLPRTNLDNYIN</sequence>
<dbReference type="SUPFAM" id="SSF53067">
    <property type="entry name" value="Actin-like ATPase domain"/>
    <property type="match status" value="1"/>
</dbReference>
<dbReference type="InterPro" id="IPR043129">
    <property type="entry name" value="ATPase_NBD"/>
</dbReference>
<dbReference type="EC" id="2.3.1.234" evidence="8"/>
<dbReference type="InterPro" id="IPR017860">
    <property type="entry name" value="Peptidase_M22_CS"/>
</dbReference>
<evidence type="ECO:0000256" key="5">
    <source>
        <dbReference type="ARBA" id="ARBA00023004"/>
    </source>
</evidence>
<comment type="caution">
    <text evidence="10">The sequence shown here is derived from an EMBL/GenBank/DDBJ whole genome shotgun (WGS) entry which is preliminary data.</text>
</comment>
<dbReference type="PANTHER" id="PTHR11735">
    <property type="entry name" value="TRNA N6-ADENOSINE THREONYLCARBAMOYLTRANSFERASE"/>
    <property type="match status" value="1"/>
</dbReference>
<feature type="domain" description="Gcp-like" evidence="9">
    <location>
        <begin position="22"/>
        <end position="313"/>
    </location>
</feature>
<feature type="binding site" evidence="8">
    <location>
        <position position="110"/>
    </location>
    <ligand>
        <name>Fe cation</name>
        <dbReference type="ChEBI" id="CHEBI:24875"/>
    </ligand>
</feature>
<reference evidence="10 11" key="1">
    <citation type="journal article" date="2016" name="Nat. Commun.">
        <title>Thousands of microbial genomes shed light on interconnected biogeochemical processes in an aquifer system.</title>
        <authorList>
            <person name="Anantharaman K."/>
            <person name="Brown C.T."/>
            <person name="Hug L.A."/>
            <person name="Sharon I."/>
            <person name="Castelle C.J."/>
            <person name="Probst A.J."/>
            <person name="Thomas B.C."/>
            <person name="Singh A."/>
            <person name="Wilkins M.J."/>
            <person name="Karaoz U."/>
            <person name="Brodie E.L."/>
            <person name="Williams K.H."/>
            <person name="Hubbard S.S."/>
            <person name="Banfield J.F."/>
        </authorList>
    </citation>
    <scope>NUCLEOTIDE SEQUENCE [LARGE SCALE GENOMIC DNA]</scope>
</reference>
<dbReference type="NCBIfam" id="TIGR03723">
    <property type="entry name" value="T6A_TsaD_YgjD"/>
    <property type="match status" value="1"/>
</dbReference>
<dbReference type="Proteomes" id="UP000178450">
    <property type="component" value="Unassembled WGS sequence"/>
</dbReference>
<feature type="binding site" evidence="8">
    <location>
        <begin position="139"/>
        <end position="143"/>
    </location>
    <ligand>
        <name>substrate</name>
    </ligand>
</feature>
<dbReference type="InterPro" id="IPR000905">
    <property type="entry name" value="Gcp-like_dom"/>
</dbReference>
<dbReference type="EMBL" id="MGBG01000023">
    <property type="protein sequence ID" value="OGK63177.1"/>
    <property type="molecule type" value="Genomic_DNA"/>
</dbReference>
<dbReference type="InterPro" id="IPR017861">
    <property type="entry name" value="KAE1/TsaD"/>
</dbReference>
<dbReference type="CDD" id="cd24133">
    <property type="entry name" value="ASKHA_NBD_TsaD_bac"/>
    <property type="match status" value="1"/>
</dbReference>
<protein>
    <recommendedName>
        <fullName evidence="8">tRNA N6-adenosine threonylcarbamoyltransferase</fullName>
        <ecNumber evidence="8">2.3.1.234</ecNumber>
    </recommendedName>
    <alternativeName>
        <fullName evidence="8">N6-L-threonylcarbamoyladenine synthase</fullName>
        <shortName evidence="8">t(6)A synthase</shortName>
    </alternativeName>
    <alternativeName>
        <fullName evidence="8">t(6)A37 threonylcarbamoyladenosine biosynthesis protein TsaD</fullName>
    </alternativeName>
    <alternativeName>
        <fullName evidence="8">tRNA threonylcarbamoyladenosine biosynthesis protein TsaD</fullName>
    </alternativeName>
</protein>
<organism evidence="10 11">
    <name type="scientific">Candidatus Roizmanbacteria bacterium RIFOXYA1_FULL_41_12</name>
    <dbReference type="NCBI Taxonomy" id="1802082"/>
    <lineage>
        <taxon>Bacteria</taxon>
        <taxon>Candidatus Roizmaniibacteriota</taxon>
    </lineage>
</organism>
<name>A0A1F7K5R3_9BACT</name>
<dbReference type="PROSITE" id="PS01016">
    <property type="entry name" value="GLYCOPROTEASE"/>
    <property type="match status" value="1"/>
</dbReference>
<comment type="subcellular location">
    <subcellularLocation>
        <location evidence="8">Cytoplasm</location>
    </subcellularLocation>
</comment>
<proteinExistence type="inferred from homology"/>
<dbReference type="GO" id="GO:0002949">
    <property type="term" value="P:tRNA threonylcarbamoyladenosine modification"/>
    <property type="evidence" value="ECO:0007669"/>
    <property type="project" value="UniProtKB-UniRule"/>
</dbReference>
<evidence type="ECO:0000256" key="1">
    <source>
        <dbReference type="ARBA" id="ARBA00022490"/>
    </source>
</evidence>
<evidence type="ECO:0000256" key="2">
    <source>
        <dbReference type="ARBA" id="ARBA00022679"/>
    </source>
</evidence>
<evidence type="ECO:0000313" key="11">
    <source>
        <dbReference type="Proteomes" id="UP000178450"/>
    </source>
</evidence>
<feature type="binding site" evidence="8">
    <location>
        <position position="279"/>
    </location>
    <ligand>
        <name>substrate</name>
    </ligand>
</feature>
<dbReference type="InterPro" id="IPR022450">
    <property type="entry name" value="TsaD"/>
</dbReference>
<keyword evidence="4 8" id="KW-0479">Metal-binding</keyword>
<comment type="similarity">
    <text evidence="8">Belongs to the KAE1 / TsaD family.</text>
</comment>
<evidence type="ECO:0000259" key="9">
    <source>
        <dbReference type="Pfam" id="PF00814"/>
    </source>
</evidence>
<accession>A0A1F7K5R3</accession>
<dbReference type="PANTHER" id="PTHR11735:SF6">
    <property type="entry name" value="TRNA N6-ADENOSINE THREONYLCARBAMOYLTRANSFERASE, MITOCHONDRIAL"/>
    <property type="match status" value="1"/>
</dbReference>
<keyword evidence="3 8" id="KW-0819">tRNA processing</keyword>
<dbReference type="HAMAP" id="MF_01445">
    <property type="entry name" value="TsaD"/>
    <property type="match status" value="1"/>
</dbReference>
<keyword evidence="5 8" id="KW-0408">Iron</keyword>
<dbReference type="AlphaFoldDB" id="A0A1F7K5R3"/>
<feature type="binding site" evidence="8">
    <location>
        <position position="189"/>
    </location>
    <ligand>
        <name>substrate</name>
    </ligand>
</feature>
<feature type="binding site" evidence="8">
    <location>
        <position position="172"/>
    </location>
    <ligand>
        <name>substrate</name>
    </ligand>
</feature>
<dbReference type="Pfam" id="PF00814">
    <property type="entry name" value="TsaD"/>
    <property type="match status" value="1"/>
</dbReference>
<dbReference type="GO" id="GO:0061711">
    <property type="term" value="F:tRNA N(6)-L-threonylcarbamoyladenine synthase activity"/>
    <property type="evidence" value="ECO:0007669"/>
    <property type="project" value="UniProtKB-EC"/>
</dbReference>
<evidence type="ECO:0000256" key="4">
    <source>
        <dbReference type="ARBA" id="ARBA00022723"/>
    </source>
</evidence>
<gene>
    <name evidence="8" type="primary">tsaD</name>
    <name evidence="10" type="ORF">A2209_02895</name>
</gene>
<evidence type="ECO:0000256" key="6">
    <source>
        <dbReference type="ARBA" id="ARBA00023315"/>
    </source>
</evidence>
<dbReference type="GO" id="GO:0005506">
    <property type="term" value="F:iron ion binding"/>
    <property type="evidence" value="ECO:0007669"/>
    <property type="project" value="UniProtKB-UniRule"/>
</dbReference>
<comment type="catalytic activity">
    <reaction evidence="7 8">
        <text>L-threonylcarbamoyladenylate + adenosine(37) in tRNA = N(6)-L-threonylcarbamoyladenosine(37) in tRNA + AMP + H(+)</text>
        <dbReference type="Rhea" id="RHEA:37059"/>
        <dbReference type="Rhea" id="RHEA-COMP:10162"/>
        <dbReference type="Rhea" id="RHEA-COMP:10163"/>
        <dbReference type="ChEBI" id="CHEBI:15378"/>
        <dbReference type="ChEBI" id="CHEBI:73682"/>
        <dbReference type="ChEBI" id="CHEBI:74411"/>
        <dbReference type="ChEBI" id="CHEBI:74418"/>
        <dbReference type="ChEBI" id="CHEBI:456215"/>
        <dbReference type="EC" id="2.3.1.234"/>
    </reaction>
</comment>
<evidence type="ECO:0000256" key="3">
    <source>
        <dbReference type="ARBA" id="ARBA00022694"/>
    </source>
</evidence>
<keyword evidence="1 8" id="KW-0963">Cytoplasm</keyword>
<evidence type="ECO:0000256" key="7">
    <source>
        <dbReference type="ARBA" id="ARBA00048117"/>
    </source>
</evidence>
<keyword evidence="2 8" id="KW-0808">Transferase</keyword>
<dbReference type="FunFam" id="3.30.420.40:FF:000040">
    <property type="entry name" value="tRNA N6-adenosine threonylcarbamoyltransferase"/>
    <property type="match status" value="1"/>
</dbReference>
<comment type="function">
    <text evidence="8">Required for the formation of a threonylcarbamoyl group on adenosine at position 37 (t(6)A37) in tRNAs that read codons beginning with adenine. Is involved in the transfer of the threonylcarbamoyl moiety of threonylcarbamoyl-AMP (TC-AMP) to the N6 group of A37, together with TsaE and TsaB. TsaD likely plays a direct catalytic role in this reaction.</text>
</comment>
<dbReference type="Gene3D" id="3.30.420.40">
    <property type="match status" value="2"/>
</dbReference>
<keyword evidence="6 8" id="KW-0012">Acyltransferase</keyword>
<evidence type="ECO:0000256" key="8">
    <source>
        <dbReference type="HAMAP-Rule" id="MF_01445"/>
    </source>
</evidence>
<comment type="cofactor">
    <cofactor evidence="8">
        <name>Fe(2+)</name>
        <dbReference type="ChEBI" id="CHEBI:29033"/>
    </cofactor>
    <text evidence="8">Binds 1 Fe(2+) ion per subunit.</text>
</comment>
<dbReference type="NCBIfam" id="TIGR00329">
    <property type="entry name" value="gcp_kae1"/>
    <property type="match status" value="1"/>
</dbReference>
<feature type="binding site" evidence="8">
    <location>
        <position position="114"/>
    </location>
    <ligand>
        <name>Fe cation</name>
        <dbReference type="ChEBI" id="CHEBI:24875"/>
    </ligand>
</feature>